<evidence type="ECO:0000256" key="7">
    <source>
        <dbReference type="ARBA" id="ARBA00022840"/>
    </source>
</evidence>
<dbReference type="AlphaFoldDB" id="A0AAW2Z6Q0"/>
<comment type="similarity">
    <text evidence="9">Belongs to the protein kinase superfamily.</text>
</comment>
<keyword evidence="6 12" id="KW-0418">Kinase</keyword>
<feature type="region of interest" description="Disordered" evidence="10">
    <location>
        <begin position="1"/>
        <end position="20"/>
    </location>
</feature>
<dbReference type="FunFam" id="1.10.510.10:FF:000013">
    <property type="entry name" value="Mitogen-activated protein kinase"/>
    <property type="match status" value="1"/>
</dbReference>
<evidence type="ECO:0000256" key="6">
    <source>
        <dbReference type="ARBA" id="ARBA00022777"/>
    </source>
</evidence>
<keyword evidence="3 9" id="KW-0723">Serine/threonine-protein kinase</keyword>
<proteinExistence type="inferred from homology"/>
<dbReference type="Proteomes" id="UP001431209">
    <property type="component" value="Unassembled WGS sequence"/>
</dbReference>
<feature type="binding site" evidence="8">
    <location>
        <position position="107"/>
    </location>
    <ligand>
        <name>ATP</name>
        <dbReference type="ChEBI" id="CHEBI:30616"/>
    </ligand>
</feature>
<dbReference type="PRINTS" id="PR01773">
    <property type="entry name" value="P38MAPKINASE"/>
</dbReference>
<keyword evidence="13" id="KW-1185">Reference proteome</keyword>
<feature type="region of interest" description="Disordered" evidence="10">
    <location>
        <begin position="28"/>
        <end position="56"/>
    </location>
</feature>
<dbReference type="PROSITE" id="PS50011">
    <property type="entry name" value="PROTEIN_KINASE_DOM"/>
    <property type="match status" value="1"/>
</dbReference>
<evidence type="ECO:0000256" key="2">
    <source>
        <dbReference type="ARBA" id="ARBA00012411"/>
    </source>
</evidence>
<evidence type="ECO:0000256" key="3">
    <source>
        <dbReference type="ARBA" id="ARBA00022527"/>
    </source>
</evidence>
<protein>
    <recommendedName>
        <fullName evidence="2">mitogen-activated protein kinase</fullName>
        <ecNumber evidence="2">2.7.11.24</ecNumber>
    </recommendedName>
</protein>
<dbReference type="InterPro" id="IPR008352">
    <property type="entry name" value="MAPK_HOG-like"/>
</dbReference>
<dbReference type="PANTHER" id="PTHR24055">
    <property type="entry name" value="MITOGEN-ACTIVATED PROTEIN KINASE"/>
    <property type="match status" value="1"/>
</dbReference>
<dbReference type="SUPFAM" id="SSF56112">
    <property type="entry name" value="Protein kinase-like (PK-like)"/>
    <property type="match status" value="1"/>
</dbReference>
<evidence type="ECO:0000256" key="4">
    <source>
        <dbReference type="ARBA" id="ARBA00022679"/>
    </source>
</evidence>
<dbReference type="SMART" id="SM00220">
    <property type="entry name" value="S_TKc"/>
    <property type="match status" value="1"/>
</dbReference>
<feature type="domain" description="Protein kinase" evidence="11">
    <location>
        <begin position="77"/>
        <end position="366"/>
    </location>
</feature>
<evidence type="ECO:0000256" key="10">
    <source>
        <dbReference type="SAM" id="MobiDB-lite"/>
    </source>
</evidence>
<keyword evidence="5 8" id="KW-0547">Nucleotide-binding</keyword>
<keyword evidence="4" id="KW-0808">Transferase</keyword>
<name>A0AAW2Z6Q0_9EUKA</name>
<organism evidence="12 13">
    <name type="scientific">Acrasis kona</name>
    <dbReference type="NCBI Taxonomy" id="1008807"/>
    <lineage>
        <taxon>Eukaryota</taxon>
        <taxon>Discoba</taxon>
        <taxon>Heterolobosea</taxon>
        <taxon>Tetramitia</taxon>
        <taxon>Eutetramitia</taxon>
        <taxon>Acrasidae</taxon>
        <taxon>Acrasis</taxon>
    </lineage>
</organism>
<dbReference type="PROSITE" id="PS00107">
    <property type="entry name" value="PROTEIN_KINASE_ATP"/>
    <property type="match status" value="1"/>
</dbReference>
<evidence type="ECO:0000259" key="11">
    <source>
        <dbReference type="PROSITE" id="PS50011"/>
    </source>
</evidence>
<sequence>MNTNSFPGQQQYSAGARQYNQNQVVNVDDEDDDMGYDGSYVANGGTQMQSAPQGPPRQPVLVRYEVAQNIFEVPERYKLQYAIGQGAYGIVCSAIDSELNEKVAIKKVFNIFEHDHEFQKRILREIKILKHFEHENIICLTDLIPPRSQGQFNDVYIVTDLMETDLRQIVKSDQPLSDQHIQYFLYQILRALKYIHSANVLHRDLKPSNILLNSDCELKICDFGLSRGINFETANPMMSTPYVATRWYRAPELLLMWETATKAIDVWSVGCIFAELFGRKALFPGKNYLHQLDLILDVLGTPTESQIKGCEKAKTYLKSLQTRTSRNFRSLFPNASPQALDLMSKMLKFDPTERITVDEALEHPYLESLHDVDDEPVADMFDFSFETFAEKGDLRQLIYNEVMEWNLVNNNLAGDAIVHQGSMGVLQQQPPPQ</sequence>
<dbReference type="InterPro" id="IPR000719">
    <property type="entry name" value="Prot_kinase_dom"/>
</dbReference>
<evidence type="ECO:0000313" key="13">
    <source>
        <dbReference type="Proteomes" id="UP001431209"/>
    </source>
</evidence>
<keyword evidence="7 8" id="KW-0067">ATP-binding</keyword>
<dbReference type="InterPro" id="IPR008271">
    <property type="entry name" value="Ser/Thr_kinase_AS"/>
</dbReference>
<dbReference type="Gene3D" id="3.30.200.20">
    <property type="entry name" value="Phosphorylase Kinase, domain 1"/>
    <property type="match status" value="1"/>
</dbReference>
<dbReference type="InterPro" id="IPR017441">
    <property type="entry name" value="Protein_kinase_ATP_BS"/>
</dbReference>
<comment type="cofactor">
    <cofactor evidence="1">
        <name>Mg(2+)</name>
        <dbReference type="ChEBI" id="CHEBI:18420"/>
    </cofactor>
</comment>
<dbReference type="CDD" id="cd07834">
    <property type="entry name" value="STKc_MAPK"/>
    <property type="match status" value="1"/>
</dbReference>
<evidence type="ECO:0000256" key="8">
    <source>
        <dbReference type="PROSITE-ProRule" id="PRU10141"/>
    </source>
</evidence>
<gene>
    <name evidence="12" type="ORF">AKO1_011804</name>
</gene>
<dbReference type="GO" id="GO:0005524">
    <property type="term" value="F:ATP binding"/>
    <property type="evidence" value="ECO:0007669"/>
    <property type="project" value="UniProtKB-UniRule"/>
</dbReference>
<reference evidence="12 13" key="1">
    <citation type="submission" date="2024-03" db="EMBL/GenBank/DDBJ databases">
        <title>The Acrasis kona genome and developmental transcriptomes reveal deep origins of eukaryotic multicellular pathways.</title>
        <authorList>
            <person name="Sheikh S."/>
            <person name="Fu C.-J."/>
            <person name="Brown M.W."/>
            <person name="Baldauf S.L."/>
        </authorList>
    </citation>
    <scope>NUCLEOTIDE SEQUENCE [LARGE SCALE GENOMIC DNA]</scope>
    <source>
        <strain evidence="12 13">ATCC MYA-3509</strain>
    </source>
</reference>
<evidence type="ECO:0000256" key="1">
    <source>
        <dbReference type="ARBA" id="ARBA00001946"/>
    </source>
</evidence>
<evidence type="ECO:0000313" key="12">
    <source>
        <dbReference type="EMBL" id="KAL0485094.1"/>
    </source>
</evidence>
<dbReference type="FunFam" id="3.30.200.20:FF:000046">
    <property type="entry name" value="Mitogen-activated protein kinase"/>
    <property type="match status" value="1"/>
</dbReference>
<dbReference type="PROSITE" id="PS00108">
    <property type="entry name" value="PROTEIN_KINASE_ST"/>
    <property type="match status" value="1"/>
</dbReference>
<dbReference type="Gene3D" id="1.10.510.10">
    <property type="entry name" value="Transferase(Phosphotransferase) domain 1"/>
    <property type="match status" value="1"/>
</dbReference>
<dbReference type="Pfam" id="PF00069">
    <property type="entry name" value="Pkinase"/>
    <property type="match status" value="1"/>
</dbReference>
<comment type="caution">
    <text evidence="12">The sequence shown here is derived from an EMBL/GenBank/DDBJ whole genome shotgun (WGS) entry which is preliminary data.</text>
</comment>
<dbReference type="InterPro" id="IPR011009">
    <property type="entry name" value="Kinase-like_dom_sf"/>
</dbReference>
<evidence type="ECO:0000256" key="5">
    <source>
        <dbReference type="ARBA" id="ARBA00022741"/>
    </source>
</evidence>
<evidence type="ECO:0000256" key="9">
    <source>
        <dbReference type="RuleBase" id="RU000304"/>
    </source>
</evidence>
<dbReference type="EMBL" id="JAOPGA020001102">
    <property type="protein sequence ID" value="KAL0485094.1"/>
    <property type="molecule type" value="Genomic_DNA"/>
</dbReference>
<dbReference type="GO" id="GO:0004707">
    <property type="term" value="F:MAP kinase activity"/>
    <property type="evidence" value="ECO:0007669"/>
    <property type="project" value="UniProtKB-EC"/>
</dbReference>
<dbReference type="EC" id="2.7.11.24" evidence="2"/>
<feature type="compositionally biased region" description="Polar residues" evidence="10">
    <location>
        <begin position="1"/>
        <end position="13"/>
    </location>
</feature>
<dbReference type="InterPro" id="IPR050117">
    <property type="entry name" value="MAPK"/>
</dbReference>
<accession>A0AAW2Z6Q0</accession>